<dbReference type="SUPFAM" id="SSF56634">
    <property type="entry name" value="Heme-dependent catalase-like"/>
    <property type="match status" value="1"/>
</dbReference>
<dbReference type="AlphaFoldDB" id="A0A424WCU1"/>
<reference evidence="4 5" key="1">
    <citation type="submission" date="2018-08" db="EMBL/GenBank/DDBJ databases">
        <title>Achromobacter xylosoxidans Genome sequencing and assembly.</title>
        <authorList>
            <person name="Wang R."/>
            <person name="Rensing C."/>
            <person name="Li Y."/>
        </authorList>
    </citation>
    <scope>NUCLEOTIDE SEQUENCE [LARGE SCALE GENOMIC DNA]</scope>
    <source>
        <strain evidence="4 5">GD003A</strain>
    </source>
</reference>
<dbReference type="Proteomes" id="UP000285324">
    <property type="component" value="Unassembled WGS sequence"/>
</dbReference>
<dbReference type="EMBL" id="QVXO01000019">
    <property type="protein sequence ID" value="RPJ91065.1"/>
    <property type="molecule type" value="Genomic_DNA"/>
</dbReference>
<dbReference type="EC" id="1.11.1.6" evidence="2"/>
<dbReference type="InterPro" id="IPR011614">
    <property type="entry name" value="Catalase_core"/>
</dbReference>
<gene>
    <name evidence="4" type="ORF">DY367_14150</name>
</gene>
<keyword evidence="4" id="KW-0575">Peroxidase</keyword>
<dbReference type="GO" id="GO:0005737">
    <property type="term" value="C:cytoplasm"/>
    <property type="evidence" value="ECO:0007669"/>
    <property type="project" value="TreeGrafter"/>
</dbReference>
<keyword evidence="4" id="KW-0560">Oxidoreductase</keyword>
<dbReference type="GO" id="GO:0020037">
    <property type="term" value="F:heme binding"/>
    <property type="evidence" value="ECO:0007669"/>
    <property type="project" value="InterPro"/>
</dbReference>
<dbReference type="PANTHER" id="PTHR11465">
    <property type="entry name" value="CATALASE"/>
    <property type="match status" value="1"/>
</dbReference>
<dbReference type="RefSeq" id="WP_118932821.1">
    <property type="nucleotide sequence ID" value="NZ_CP061008.1"/>
</dbReference>
<evidence type="ECO:0000259" key="3">
    <source>
        <dbReference type="Pfam" id="PF00199"/>
    </source>
</evidence>
<evidence type="ECO:0000313" key="4">
    <source>
        <dbReference type="EMBL" id="RPJ91065.1"/>
    </source>
</evidence>
<protein>
    <recommendedName>
        <fullName evidence="2">catalase</fullName>
        <ecNumber evidence="2">1.11.1.6</ecNumber>
    </recommendedName>
</protein>
<dbReference type="PROSITE" id="PS51402">
    <property type="entry name" value="CATALASE_3"/>
    <property type="match status" value="1"/>
</dbReference>
<dbReference type="Pfam" id="PF00199">
    <property type="entry name" value="Catalase"/>
    <property type="match status" value="1"/>
</dbReference>
<dbReference type="GO" id="GO:0042744">
    <property type="term" value="P:hydrogen peroxide catabolic process"/>
    <property type="evidence" value="ECO:0007669"/>
    <property type="project" value="TreeGrafter"/>
</dbReference>
<dbReference type="InterPro" id="IPR020835">
    <property type="entry name" value="Catalase_sf"/>
</dbReference>
<comment type="function">
    <text evidence="1">Decomposes hydrogen peroxide into water and oxygen; serves to protect cells from the toxic effects of hydrogen peroxide.</text>
</comment>
<feature type="domain" description="Catalase core" evidence="3">
    <location>
        <begin position="24"/>
        <end position="173"/>
    </location>
</feature>
<dbReference type="InterPro" id="IPR018028">
    <property type="entry name" value="Catalase"/>
</dbReference>
<dbReference type="Gene3D" id="1.20.1280.120">
    <property type="match status" value="1"/>
</dbReference>
<comment type="caution">
    <text evidence="4">The sequence shown here is derived from an EMBL/GenBank/DDBJ whole genome shotgun (WGS) entry which is preliminary data.</text>
</comment>
<organism evidence="4 5">
    <name type="scientific">Alcaligenes xylosoxydans xylosoxydans</name>
    <name type="common">Achromobacter xylosoxidans</name>
    <dbReference type="NCBI Taxonomy" id="85698"/>
    <lineage>
        <taxon>Bacteria</taxon>
        <taxon>Pseudomonadati</taxon>
        <taxon>Pseudomonadota</taxon>
        <taxon>Betaproteobacteria</taxon>
        <taxon>Burkholderiales</taxon>
        <taxon>Alcaligenaceae</taxon>
        <taxon>Achromobacter</taxon>
    </lineage>
</organism>
<evidence type="ECO:0000256" key="1">
    <source>
        <dbReference type="ARBA" id="ARBA00002974"/>
    </source>
</evidence>
<dbReference type="GO" id="GO:0042542">
    <property type="term" value="P:response to hydrogen peroxide"/>
    <property type="evidence" value="ECO:0007669"/>
    <property type="project" value="TreeGrafter"/>
</dbReference>
<evidence type="ECO:0000256" key="2">
    <source>
        <dbReference type="ARBA" id="ARBA00012314"/>
    </source>
</evidence>
<accession>A0A424WCU1</accession>
<sequence>MPDSTAAKLIDALHAGAEVSPGCRVNHARGLLVEGRFLGVPRAAQFCASPMFNDAEQPLLVRFSDSGPDPRIRQDSPQAEPRGLAVRIGQDSQLVLVGHSIEGFPAQDPQTFLAFIQALNTQHAAPESLQAHLAANARAQRFGQLQQDTLPTGYASRSYHMLHSYRLTAADGGTRTGRLTIRGRNADGAHKALNGRNCMDEALRHAMEAGPVALELAFTPAPEGGATNDPSAGWPEHGGSMLLGYLMLERLAPDQDAQRTLVFDPSILPAGIEFVGDPLLKARLLAYRLAAERRLRGIS</sequence>
<dbReference type="GO" id="GO:0004096">
    <property type="term" value="F:catalase activity"/>
    <property type="evidence" value="ECO:0007669"/>
    <property type="project" value="UniProtKB-EC"/>
</dbReference>
<proteinExistence type="predicted"/>
<evidence type="ECO:0000313" key="5">
    <source>
        <dbReference type="Proteomes" id="UP000285324"/>
    </source>
</evidence>
<dbReference type="PANTHER" id="PTHR11465:SF62">
    <property type="entry name" value="CATALASE T"/>
    <property type="match status" value="1"/>
</dbReference>
<name>A0A424WCU1_ALCXX</name>
<dbReference type="OrthoDB" id="255727at2"/>
<dbReference type="Gene3D" id="2.40.180.10">
    <property type="entry name" value="Catalase core domain"/>
    <property type="match status" value="1"/>
</dbReference>